<dbReference type="EMBL" id="AUZZ01003367">
    <property type="protein sequence ID" value="EQD57170.1"/>
    <property type="molecule type" value="Genomic_DNA"/>
</dbReference>
<comment type="caution">
    <text evidence="1">The sequence shown here is derived from an EMBL/GenBank/DDBJ whole genome shotgun (WGS) entry which is preliminary data.</text>
</comment>
<reference evidence="1" key="2">
    <citation type="journal article" date="2014" name="ISME J.">
        <title>Microbial stratification in low pH oxic and suboxic macroscopic growths along an acid mine drainage.</title>
        <authorList>
            <person name="Mendez-Garcia C."/>
            <person name="Mesa V."/>
            <person name="Sprenger R.R."/>
            <person name="Richter M."/>
            <person name="Diez M.S."/>
            <person name="Solano J."/>
            <person name="Bargiela R."/>
            <person name="Golyshina O.V."/>
            <person name="Manteca A."/>
            <person name="Ramos J.L."/>
            <person name="Gallego J.R."/>
            <person name="Llorente I."/>
            <person name="Martins Dos Santos V.A."/>
            <person name="Jensen O.N."/>
            <person name="Pelaez A.I."/>
            <person name="Sanchez J."/>
            <person name="Ferrer M."/>
        </authorList>
    </citation>
    <scope>NUCLEOTIDE SEQUENCE</scope>
</reference>
<dbReference type="AlphaFoldDB" id="T1BT80"/>
<gene>
    <name evidence="1" type="ORF">B2A_04935</name>
</gene>
<accession>T1BT80</accession>
<name>T1BT80_9ZZZZ</name>
<reference evidence="1" key="1">
    <citation type="submission" date="2013-08" db="EMBL/GenBank/DDBJ databases">
        <authorList>
            <person name="Mendez C."/>
            <person name="Richter M."/>
            <person name="Ferrer M."/>
            <person name="Sanchez J."/>
        </authorList>
    </citation>
    <scope>NUCLEOTIDE SEQUENCE</scope>
</reference>
<organism evidence="1">
    <name type="scientific">mine drainage metagenome</name>
    <dbReference type="NCBI Taxonomy" id="410659"/>
    <lineage>
        <taxon>unclassified sequences</taxon>
        <taxon>metagenomes</taxon>
        <taxon>ecological metagenomes</taxon>
    </lineage>
</organism>
<feature type="non-terminal residue" evidence="1">
    <location>
        <position position="1"/>
    </location>
</feature>
<evidence type="ECO:0000313" key="1">
    <source>
        <dbReference type="EMBL" id="EQD57170.1"/>
    </source>
</evidence>
<protein>
    <submittedName>
        <fullName evidence="1">Uncharacterized protein</fullName>
    </submittedName>
</protein>
<sequence length="85" mass="9836">LLDSDEVIDDHAFYDCHDLLLWHNAVLFDHLVSRWRELFNVSFDVLLYDLTSTYFAIAPPLADEDKRQFGYSRTVAANKYAPIAA</sequence>
<proteinExistence type="predicted"/>